<sequence length="47" mass="5201">MTISHSSGKVFLFFTSSPHHSRRSGTPTMTQRRTFTDQQSPTCAGSL</sequence>
<protein>
    <submittedName>
        <fullName evidence="2">Uncharacterized protein</fullName>
    </submittedName>
</protein>
<evidence type="ECO:0000256" key="1">
    <source>
        <dbReference type="SAM" id="MobiDB-lite"/>
    </source>
</evidence>
<dbReference type="Proteomes" id="UP001162483">
    <property type="component" value="Unassembled WGS sequence"/>
</dbReference>
<keyword evidence="3" id="KW-1185">Reference proteome</keyword>
<dbReference type="EMBL" id="CATNWA010017249">
    <property type="protein sequence ID" value="CAI9599097.1"/>
    <property type="molecule type" value="Genomic_DNA"/>
</dbReference>
<name>A0ABN9FPW7_9NEOB</name>
<gene>
    <name evidence="2" type="ORF">SPARVUS_LOCUS12541518</name>
</gene>
<comment type="caution">
    <text evidence="2">The sequence shown here is derived from an EMBL/GenBank/DDBJ whole genome shotgun (WGS) entry which is preliminary data.</text>
</comment>
<feature type="region of interest" description="Disordered" evidence="1">
    <location>
        <begin position="15"/>
        <end position="47"/>
    </location>
</feature>
<reference evidence="2" key="1">
    <citation type="submission" date="2023-05" db="EMBL/GenBank/DDBJ databases">
        <authorList>
            <person name="Stuckert A."/>
        </authorList>
    </citation>
    <scope>NUCLEOTIDE SEQUENCE</scope>
</reference>
<evidence type="ECO:0000313" key="2">
    <source>
        <dbReference type="EMBL" id="CAI9599097.1"/>
    </source>
</evidence>
<accession>A0ABN9FPW7</accession>
<organism evidence="2 3">
    <name type="scientific">Staurois parvus</name>
    <dbReference type="NCBI Taxonomy" id="386267"/>
    <lineage>
        <taxon>Eukaryota</taxon>
        <taxon>Metazoa</taxon>
        <taxon>Chordata</taxon>
        <taxon>Craniata</taxon>
        <taxon>Vertebrata</taxon>
        <taxon>Euteleostomi</taxon>
        <taxon>Amphibia</taxon>
        <taxon>Batrachia</taxon>
        <taxon>Anura</taxon>
        <taxon>Neobatrachia</taxon>
        <taxon>Ranoidea</taxon>
        <taxon>Ranidae</taxon>
        <taxon>Staurois</taxon>
    </lineage>
</organism>
<evidence type="ECO:0000313" key="3">
    <source>
        <dbReference type="Proteomes" id="UP001162483"/>
    </source>
</evidence>
<proteinExistence type="predicted"/>